<evidence type="ECO:0000313" key="1">
    <source>
        <dbReference type="EMBL" id="RAS60001.1"/>
    </source>
</evidence>
<evidence type="ECO:0000313" key="2">
    <source>
        <dbReference type="Proteomes" id="UP000248729"/>
    </source>
</evidence>
<dbReference type="EMBL" id="QLTR01000024">
    <property type="protein sequence ID" value="RAS60001.1"/>
    <property type="molecule type" value="Genomic_DNA"/>
</dbReference>
<comment type="caution">
    <text evidence="1">The sequence shown here is derived from an EMBL/GenBank/DDBJ whole genome shotgun (WGS) entry which is preliminary data.</text>
</comment>
<sequence>MTVDIKVDNYGNSPNLQIKMERATSNDANFYAVDNSLVPADSSWYRCNLPVSSLAPSDTYLNSTKKAAYLSGEWGSMVGLEFSFTNIAFINTKNISGASDCIKL</sequence>
<organism evidence="1 2">
    <name type="scientific">Vibrio diazotrophicus</name>
    <dbReference type="NCBI Taxonomy" id="685"/>
    <lineage>
        <taxon>Bacteria</taxon>
        <taxon>Pseudomonadati</taxon>
        <taxon>Pseudomonadota</taxon>
        <taxon>Gammaproteobacteria</taxon>
        <taxon>Vibrionales</taxon>
        <taxon>Vibrionaceae</taxon>
        <taxon>Vibrio</taxon>
    </lineage>
</organism>
<reference evidence="1 2" key="1">
    <citation type="submission" date="2018-06" db="EMBL/GenBank/DDBJ databases">
        <title>Freshwater and sediment microbial communities from various areas in North America, analyzing microbe dynamics in response to fracking.</title>
        <authorList>
            <person name="Lamendella R."/>
        </authorList>
    </citation>
    <scope>NUCLEOTIDE SEQUENCE [LARGE SCALE GENOMIC DNA]</scope>
    <source>
        <strain evidence="1 2">99A</strain>
    </source>
</reference>
<dbReference type="Proteomes" id="UP000248729">
    <property type="component" value="Unassembled WGS sequence"/>
</dbReference>
<proteinExistence type="predicted"/>
<dbReference type="RefSeq" id="WP_112404417.1">
    <property type="nucleotide sequence ID" value="NZ_QLTR01000024.1"/>
</dbReference>
<name>A0A329E6R4_VIBDI</name>
<gene>
    <name evidence="1" type="ORF">DET48_12424</name>
</gene>
<accession>A0A329E6R4</accession>
<dbReference type="AlphaFoldDB" id="A0A329E6R4"/>
<protein>
    <submittedName>
        <fullName evidence="1">Uncharacterized protein</fullName>
    </submittedName>
</protein>